<dbReference type="Pfam" id="PF20560">
    <property type="entry name" value="MotA_N"/>
    <property type="match status" value="1"/>
</dbReference>
<feature type="domain" description="Motility protein A N-terminal" evidence="15">
    <location>
        <begin position="4"/>
        <end position="94"/>
    </location>
</feature>
<dbReference type="GO" id="GO:0006935">
    <property type="term" value="P:chemotaxis"/>
    <property type="evidence" value="ECO:0007669"/>
    <property type="project" value="UniProtKB-KW"/>
</dbReference>
<evidence type="ECO:0000256" key="1">
    <source>
        <dbReference type="ARBA" id="ARBA00004429"/>
    </source>
</evidence>
<evidence type="ECO:0000259" key="14">
    <source>
        <dbReference type="Pfam" id="PF01618"/>
    </source>
</evidence>
<dbReference type="GO" id="GO:0005886">
    <property type="term" value="C:plasma membrane"/>
    <property type="evidence" value="ECO:0007669"/>
    <property type="project" value="UniProtKB-SubCell"/>
</dbReference>
<feature type="transmembrane region" description="Helical" evidence="13">
    <location>
        <begin position="36"/>
        <end position="56"/>
    </location>
</feature>
<keyword evidence="9" id="KW-0375">Hydrogen ion transport</keyword>
<evidence type="ECO:0000256" key="6">
    <source>
        <dbReference type="ARBA" id="ARBA00022519"/>
    </source>
</evidence>
<evidence type="ECO:0000256" key="11">
    <source>
        <dbReference type="ARBA" id="ARBA00023065"/>
    </source>
</evidence>
<keyword evidence="16" id="KW-0969">Cilium</keyword>
<dbReference type="InterPro" id="IPR002898">
    <property type="entry name" value="MotA_ExbB_proton_chnl"/>
</dbReference>
<keyword evidence="7 13" id="KW-0812">Transmembrane</keyword>
<keyword evidence="11" id="KW-0406">Ion transport</keyword>
<dbReference type="Proteomes" id="UP000474957">
    <property type="component" value="Unassembled WGS sequence"/>
</dbReference>
<dbReference type="InterPro" id="IPR000540">
    <property type="entry name" value="Flag_MotA_CS"/>
</dbReference>
<sequence length="289" mass="30959">MFGIIGIVIVFAMVFGGYVAAGGKFGIILGSIGYEMIIIGGAAAGAFVIGNSLAAVKQTLSDVGKVFKGPRWTGQDYQDLLVLMFTLIRTSRQNPLELEGHVEDPHNSELFQRYPRILADHEAVDLICDTMRAAGMNYDDPHQVEEVLNKRIESAAQHAGHSAHALQTMADGLPALGIVAAVLGVIKTMGSIDQPPEILGKLIGGALVGTFLGVFLAYGIIGPFATKVGAVVDEDQNFYALIREVMVANLHRHPPNICVEVGRQNTPHHLRPSFNVLDDALRAGKQEAA</sequence>
<keyword evidence="12 13" id="KW-0472">Membrane</keyword>
<dbReference type="EMBL" id="WIND01000026">
    <property type="protein sequence ID" value="MSU91784.1"/>
    <property type="molecule type" value="Genomic_DNA"/>
</dbReference>
<keyword evidence="6" id="KW-0997">Cell inner membrane</keyword>
<keyword evidence="4" id="KW-1003">Cell membrane</keyword>
<keyword evidence="3" id="KW-0813">Transport</keyword>
<dbReference type="InterPro" id="IPR022522">
    <property type="entry name" value="Flagellar_motor_stator_MotA"/>
</dbReference>
<comment type="caution">
    <text evidence="16">The sequence shown here is derived from an EMBL/GenBank/DDBJ whole genome shotgun (WGS) entry which is preliminary data.</text>
</comment>
<evidence type="ECO:0000256" key="7">
    <source>
        <dbReference type="ARBA" id="ARBA00022692"/>
    </source>
</evidence>
<keyword evidence="8" id="KW-0283">Flagellar rotation</keyword>
<dbReference type="InterPro" id="IPR047055">
    <property type="entry name" value="MotA-like"/>
</dbReference>
<protein>
    <submittedName>
        <fullName evidence="16">Flagellar motor stator protein MotA</fullName>
    </submittedName>
</protein>
<comment type="similarity">
    <text evidence="2">Belongs to the MotA family.</text>
</comment>
<dbReference type="InterPro" id="IPR046786">
    <property type="entry name" value="MotA_N"/>
</dbReference>
<evidence type="ECO:0000256" key="4">
    <source>
        <dbReference type="ARBA" id="ARBA00022475"/>
    </source>
</evidence>
<dbReference type="GO" id="GO:0071978">
    <property type="term" value="P:bacterial-type flagellum-dependent swarming motility"/>
    <property type="evidence" value="ECO:0007669"/>
    <property type="project" value="InterPro"/>
</dbReference>
<dbReference type="RefSeq" id="WP_154449211.1">
    <property type="nucleotide sequence ID" value="NZ_WIND01000026.1"/>
</dbReference>
<dbReference type="AlphaFoldDB" id="A0A6L5Z6U5"/>
<evidence type="ECO:0000256" key="3">
    <source>
        <dbReference type="ARBA" id="ARBA00022448"/>
    </source>
</evidence>
<evidence type="ECO:0000259" key="15">
    <source>
        <dbReference type="Pfam" id="PF20560"/>
    </source>
</evidence>
<keyword evidence="17" id="KW-1185">Reference proteome</keyword>
<evidence type="ECO:0000256" key="9">
    <source>
        <dbReference type="ARBA" id="ARBA00022781"/>
    </source>
</evidence>
<feature type="transmembrane region" description="Helical" evidence="13">
    <location>
        <begin position="198"/>
        <end position="221"/>
    </location>
</feature>
<dbReference type="NCBIfam" id="TIGR03818">
    <property type="entry name" value="MotA1"/>
    <property type="match status" value="1"/>
</dbReference>
<organism evidence="16 17">
    <name type="scientific">Halovulum marinum</name>
    <dbReference type="NCBI Taxonomy" id="2662447"/>
    <lineage>
        <taxon>Bacteria</taxon>
        <taxon>Pseudomonadati</taxon>
        <taxon>Pseudomonadota</taxon>
        <taxon>Alphaproteobacteria</taxon>
        <taxon>Rhodobacterales</taxon>
        <taxon>Paracoccaceae</taxon>
        <taxon>Halovulum</taxon>
    </lineage>
</organism>
<evidence type="ECO:0000256" key="2">
    <source>
        <dbReference type="ARBA" id="ARBA00008038"/>
    </source>
</evidence>
<keyword evidence="10 13" id="KW-1133">Transmembrane helix</keyword>
<gene>
    <name evidence="16" type="primary">motA</name>
    <name evidence="16" type="ORF">GE300_19595</name>
</gene>
<keyword evidence="16" id="KW-0282">Flagellum</keyword>
<keyword evidence="16" id="KW-0966">Cell projection</keyword>
<feature type="transmembrane region" description="Helical" evidence="13">
    <location>
        <begin position="173"/>
        <end position="192"/>
    </location>
</feature>
<dbReference type="Pfam" id="PF01618">
    <property type="entry name" value="MotA_ExbB"/>
    <property type="match status" value="1"/>
</dbReference>
<keyword evidence="5" id="KW-0145">Chemotaxis</keyword>
<reference evidence="16 17" key="1">
    <citation type="submission" date="2019-10" db="EMBL/GenBank/DDBJ databases">
        <title>Cognatihalovulum marinum gen. nov. sp. nov., a new member of the family Rhodobacteraceae isolated from deep seawater of the Northwest Indian Ocean.</title>
        <authorList>
            <person name="Ruan C."/>
            <person name="Wang J."/>
            <person name="Zheng X."/>
            <person name="Song L."/>
            <person name="Zhu Y."/>
            <person name="Huang Y."/>
            <person name="Lu Z."/>
            <person name="Du W."/>
            <person name="Huang L."/>
            <person name="Dai X."/>
        </authorList>
    </citation>
    <scope>NUCLEOTIDE SEQUENCE [LARGE SCALE GENOMIC DNA]</scope>
    <source>
        <strain evidence="16 17">2CG4</strain>
    </source>
</reference>
<dbReference type="PROSITE" id="PS01307">
    <property type="entry name" value="MOTA"/>
    <property type="match status" value="1"/>
</dbReference>
<evidence type="ECO:0000256" key="12">
    <source>
        <dbReference type="ARBA" id="ARBA00023136"/>
    </source>
</evidence>
<dbReference type="PANTHER" id="PTHR30433:SF4">
    <property type="entry name" value="MOTILITY PROTEIN A"/>
    <property type="match status" value="1"/>
</dbReference>
<proteinExistence type="inferred from homology"/>
<comment type="subcellular location">
    <subcellularLocation>
        <location evidence="1">Cell inner membrane</location>
        <topology evidence="1">Multi-pass membrane protein</topology>
    </subcellularLocation>
</comment>
<evidence type="ECO:0000256" key="10">
    <source>
        <dbReference type="ARBA" id="ARBA00022989"/>
    </source>
</evidence>
<evidence type="ECO:0000256" key="13">
    <source>
        <dbReference type="SAM" id="Phobius"/>
    </source>
</evidence>
<dbReference type="PANTHER" id="PTHR30433">
    <property type="entry name" value="CHEMOTAXIS PROTEIN MOTA"/>
    <property type="match status" value="1"/>
</dbReference>
<evidence type="ECO:0000313" key="16">
    <source>
        <dbReference type="EMBL" id="MSU91784.1"/>
    </source>
</evidence>
<evidence type="ECO:0000313" key="17">
    <source>
        <dbReference type="Proteomes" id="UP000474957"/>
    </source>
</evidence>
<feature type="domain" description="MotA/TolQ/ExbB proton channel" evidence="14">
    <location>
        <begin position="129"/>
        <end position="234"/>
    </location>
</feature>
<feature type="transmembrane region" description="Helical" evidence="13">
    <location>
        <begin position="7"/>
        <end position="30"/>
    </location>
</feature>
<name>A0A6L5Z6U5_9RHOB</name>
<evidence type="ECO:0000256" key="5">
    <source>
        <dbReference type="ARBA" id="ARBA00022500"/>
    </source>
</evidence>
<evidence type="ECO:0000256" key="8">
    <source>
        <dbReference type="ARBA" id="ARBA00022779"/>
    </source>
</evidence>
<dbReference type="GO" id="GO:1902600">
    <property type="term" value="P:proton transmembrane transport"/>
    <property type="evidence" value="ECO:0007669"/>
    <property type="project" value="UniProtKB-KW"/>
</dbReference>
<accession>A0A6L5Z6U5</accession>